<keyword evidence="10" id="KW-0460">Magnesium</keyword>
<comment type="catalytic activity">
    <reaction evidence="6 10">
        <text>L-threonyl-[protein] + ATP = O-phospho-L-threonyl-[protein] + ADP + H(+)</text>
        <dbReference type="Rhea" id="RHEA:46608"/>
        <dbReference type="Rhea" id="RHEA-COMP:11060"/>
        <dbReference type="Rhea" id="RHEA-COMP:11605"/>
        <dbReference type="ChEBI" id="CHEBI:15378"/>
        <dbReference type="ChEBI" id="CHEBI:30013"/>
        <dbReference type="ChEBI" id="CHEBI:30616"/>
        <dbReference type="ChEBI" id="CHEBI:61977"/>
        <dbReference type="ChEBI" id="CHEBI:456216"/>
        <dbReference type="EC" id="2.7.11.24"/>
    </reaction>
</comment>
<dbReference type="CDD" id="cd07852">
    <property type="entry name" value="STKc_MAPK15-like"/>
    <property type="match status" value="1"/>
</dbReference>
<dbReference type="AlphaFoldDB" id="A0AAV7KCM6"/>
<keyword evidence="1 9" id="KW-0723">Serine/threonine-protein kinase</keyword>
<evidence type="ECO:0000256" key="7">
    <source>
        <dbReference type="ARBA" id="ARBA00048312"/>
    </source>
</evidence>
<dbReference type="InterPro" id="IPR003527">
    <property type="entry name" value="MAP_kinase_CS"/>
</dbReference>
<evidence type="ECO:0000256" key="4">
    <source>
        <dbReference type="ARBA" id="ARBA00022777"/>
    </source>
</evidence>
<evidence type="ECO:0000256" key="5">
    <source>
        <dbReference type="ARBA" id="ARBA00022840"/>
    </source>
</evidence>
<reference evidence="12 13" key="1">
    <citation type="journal article" date="2023" name="BMC Biol.">
        <title>The compact genome of the sponge Oopsacas minuta (Hexactinellida) is lacking key metazoan core genes.</title>
        <authorList>
            <person name="Santini S."/>
            <person name="Schenkelaars Q."/>
            <person name="Jourda C."/>
            <person name="Duchesne M."/>
            <person name="Belahbib H."/>
            <person name="Rocher C."/>
            <person name="Selva M."/>
            <person name="Riesgo A."/>
            <person name="Vervoort M."/>
            <person name="Leys S.P."/>
            <person name="Kodjabachian L."/>
            <person name="Le Bivic A."/>
            <person name="Borchiellini C."/>
            <person name="Claverie J.M."/>
            <person name="Renard E."/>
        </authorList>
    </citation>
    <scope>NUCLEOTIDE SEQUENCE [LARGE SCALE GENOMIC DNA]</scope>
    <source>
        <strain evidence="12">SPO-2</strain>
    </source>
</reference>
<comment type="activity regulation">
    <text evidence="10">Activated by threonine and tyrosine phosphorylation.</text>
</comment>
<dbReference type="Gene3D" id="1.10.510.10">
    <property type="entry name" value="Transferase(Phosphotransferase) domain 1"/>
    <property type="match status" value="1"/>
</dbReference>
<sequence length="470" mass="53284">MSEEVDRHILEHYDIKKRIGKGAYGIVWKAIDRRNGEICALKKIFDAFRNTTDAQRTYREVFFLTKFSSHQNIVRLLNVVRADNHRDLYLLFEYMDTDLHQAIRAGILAEIHRAYIMYQLMNATSYLHSGNVIHRDYKPSNVLLNAECFVKVADFGLARSLIQIPPSQSGSHGNTVDTNSEPLMTEYVATRWYRAPEILLSSNKYTKGVDMWSLGCILAEMMTHKPLFSGSSSLNMISLISSALPPPTPSDVTSLQSPYAQSTLEHSRSKQKRPLCDMLPDSCPPAVDLVEQLMRWSPDKRLSALHALSHSYLSRFYDGDELIDIQTDILPDITDDVILSVSEYRDRLYSDIKLANQDRIEKRVKTEESTHSLRATPPLRNFTNVQDKTEDPLFAIKSTPVLLRGSYSPRTVTKVPPPPPAGKPSIFPKQLLSPGAGIRHSDSQLALQAKNQSYGVISRTDMKQLFKKPF</sequence>
<evidence type="ECO:0000313" key="12">
    <source>
        <dbReference type="EMBL" id="KAI6659257.1"/>
    </source>
</evidence>
<feature type="domain" description="Protein kinase" evidence="11">
    <location>
        <begin position="13"/>
        <end position="313"/>
    </location>
</feature>
<comment type="cofactor">
    <cofactor evidence="10">
        <name>Mg(2+)</name>
        <dbReference type="ChEBI" id="CHEBI:18420"/>
    </cofactor>
</comment>
<dbReference type="Proteomes" id="UP001165289">
    <property type="component" value="Unassembled WGS sequence"/>
</dbReference>
<dbReference type="PROSITE" id="PS00108">
    <property type="entry name" value="PROTEIN_KINASE_ST"/>
    <property type="match status" value="1"/>
</dbReference>
<dbReference type="FunFam" id="3.30.200.20:FF:001058">
    <property type="entry name" value="Mitogen-activated protein kinase"/>
    <property type="match status" value="1"/>
</dbReference>
<gene>
    <name evidence="12" type="ORF">LOD99_14930</name>
</gene>
<dbReference type="Gene3D" id="3.30.200.20">
    <property type="entry name" value="Phosphorylase Kinase, domain 1"/>
    <property type="match status" value="1"/>
</dbReference>
<dbReference type="PROSITE" id="PS50011">
    <property type="entry name" value="PROTEIN_KINASE_DOM"/>
    <property type="match status" value="1"/>
</dbReference>
<dbReference type="PROSITE" id="PS01351">
    <property type="entry name" value="MAPK"/>
    <property type="match status" value="1"/>
</dbReference>
<dbReference type="InterPro" id="IPR017441">
    <property type="entry name" value="Protein_kinase_ATP_BS"/>
</dbReference>
<comment type="similarity">
    <text evidence="10">Belongs to the protein kinase superfamily. Ser/Thr protein kinase family. MAP kinase subfamily.</text>
</comment>
<keyword evidence="4 10" id="KW-0418">Kinase</keyword>
<evidence type="ECO:0000259" key="11">
    <source>
        <dbReference type="PROSITE" id="PS50011"/>
    </source>
</evidence>
<dbReference type="PROSITE" id="PS00107">
    <property type="entry name" value="PROTEIN_KINASE_ATP"/>
    <property type="match status" value="1"/>
</dbReference>
<dbReference type="FunFam" id="1.10.510.10:FF:000238">
    <property type="entry name" value="Mitogen-activated protein kinase"/>
    <property type="match status" value="1"/>
</dbReference>
<feature type="binding site" evidence="8">
    <location>
        <position position="42"/>
    </location>
    <ligand>
        <name>ATP</name>
        <dbReference type="ChEBI" id="CHEBI:30616"/>
    </ligand>
</feature>
<evidence type="ECO:0000256" key="1">
    <source>
        <dbReference type="ARBA" id="ARBA00022527"/>
    </source>
</evidence>
<proteinExistence type="inferred from homology"/>
<dbReference type="InterPro" id="IPR008271">
    <property type="entry name" value="Ser/Thr_kinase_AS"/>
</dbReference>
<dbReference type="SUPFAM" id="SSF56112">
    <property type="entry name" value="Protein kinase-like (PK-like)"/>
    <property type="match status" value="1"/>
</dbReference>
<keyword evidence="13" id="KW-1185">Reference proteome</keyword>
<dbReference type="GO" id="GO:0004707">
    <property type="term" value="F:MAP kinase activity"/>
    <property type="evidence" value="ECO:0007669"/>
    <property type="project" value="UniProtKB-EC"/>
</dbReference>
<dbReference type="InterPro" id="IPR011009">
    <property type="entry name" value="Kinase-like_dom_sf"/>
</dbReference>
<dbReference type="Pfam" id="PF00069">
    <property type="entry name" value="Pkinase"/>
    <property type="match status" value="1"/>
</dbReference>
<organism evidence="12 13">
    <name type="scientific">Oopsacas minuta</name>
    <dbReference type="NCBI Taxonomy" id="111878"/>
    <lineage>
        <taxon>Eukaryota</taxon>
        <taxon>Metazoa</taxon>
        <taxon>Porifera</taxon>
        <taxon>Hexactinellida</taxon>
        <taxon>Hexasterophora</taxon>
        <taxon>Lyssacinosida</taxon>
        <taxon>Leucopsacidae</taxon>
        <taxon>Oopsacas</taxon>
    </lineage>
</organism>
<evidence type="ECO:0000256" key="9">
    <source>
        <dbReference type="RuleBase" id="RU000304"/>
    </source>
</evidence>
<dbReference type="GO" id="GO:0005524">
    <property type="term" value="F:ATP binding"/>
    <property type="evidence" value="ECO:0007669"/>
    <property type="project" value="UniProtKB-UniRule"/>
</dbReference>
<comment type="catalytic activity">
    <reaction evidence="7">
        <text>L-seryl-[protein] + ATP = O-phospho-L-seryl-[protein] + ADP + H(+)</text>
        <dbReference type="Rhea" id="RHEA:17989"/>
        <dbReference type="Rhea" id="RHEA-COMP:9863"/>
        <dbReference type="Rhea" id="RHEA-COMP:11604"/>
        <dbReference type="ChEBI" id="CHEBI:15378"/>
        <dbReference type="ChEBI" id="CHEBI:29999"/>
        <dbReference type="ChEBI" id="CHEBI:30616"/>
        <dbReference type="ChEBI" id="CHEBI:83421"/>
        <dbReference type="ChEBI" id="CHEBI:456216"/>
        <dbReference type="EC" id="2.7.11.24"/>
    </reaction>
</comment>
<evidence type="ECO:0000256" key="10">
    <source>
        <dbReference type="RuleBase" id="RU361165"/>
    </source>
</evidence>
<dbReference type="PANTHER" id="PTHR24055">
    <property type="entry name" value="MITOGEN-ACTIVATED PROTEIN KINASE"/>
    <property type="match status" value="1"/>
</dbReference>
<evidence type="ECO:0000256" key="8">
    <source>
        <dbReference type="PROSITE-ProRule" id="PRU10141"/>
    </source>
</evidence>
<accession>A0AAV7KCM6</accession>
<dbReference type="InterPro" id="IPR000719">
    <property type="entry name" value="Prot_kinase_dom"/>
</dbReference>
<dbReference type="InterPro" id="IPR050117">
    <property type="entry name" value="MAPK"/>
</dbReference>
<evidence type="ECO:0000256" key="3">
    <source>
        <dbReference type="ARBA" id="ARBA00022741"/>
    </source>
</evidence>
<evidence type="ECO:0000313" key="13">
    <source>
        <dbReference type="Proteomes" id="UP001165289"/>
    </source>
</evidence>
<keyword evidence="2 10" id="KW-0808">Transferase</keyword>
<dbReference type="EC" id="2.7.11.24" evidence="10"/>
<keyword evidence="3 8" id="KW-0547">Nucleotide-binding</keyword>
<dbReference type="EMBL" id="JAKMXF010000066">
    <property type="protein sequence ID" value="KAI6659257.1"/>
    <property type="molecule type" value="Genomic_DNA"/>
</dbReference>
<dbReference type="SMART" id="SM00220">
    <property type="entry name" value="S_TKc"/>
    <property type="match status" value="1"/>
</dbReference>
<keyword evidence="5 8" id="KW-0067">ATP-binding</keyword>
<name>A0AAV7KCM6_9METZ</name>
<evidence type="ECO:0000256" key="2">
    <source>
        <dbReference type="ARBA" id="ARBA00022679"/>
    </source>
</evidence>
<protein>
    <recommendedName>
        <fullName evidence="10">Mitogen-activated protein kinase</fullName>
        <ecNumber evidence="10">2.7.11.24</ecNumber>
    </recommendedName>
</protein>
<comment type="caution">
    <text evidence="12">The sequence shown here is derived from an EMBL/GenBank/DDBJ whole genome shotgun (WGS) entry which is preliminary data.</text>
</comment>
<evidence type="ECO:0000256" key="6">
    <source>
        <dbReference type="ARBA" id="ARBA00047592"/>
    </source>
</evidence>